<organism evidence="7">
    <name type="scientific">Woronichinia naegeliana WA131</name>
    <dbReference type="NCBI Taxonomy" id="2824559"/>
    <lineage>
        <taxon>Bacteria</taxon>
        <taxon>Bacillati</taxon>
        <taxon>Cyanobacteriota</taxon>
        <taxon>Cyanophyceae</taxon>
        <taxon>Synechococcales</taxon>
        <taxon>Coelosphaeriaceae</taxon>
        <taxon>Woronichinia</taxon>
    </lineage>
</organism>
<dbReference type="AlphaFoldDB" id="A0A977L128"/>
<feature type="transmembrane region" description="Helical" evidence="5">
    <location>
        <begin position="145"/>
        <end position="163"/>
    </location>
</feature>
<protein>
    <submittedName>
        <fullName evidence="7">Rhomboid family intramembrane serine protease</fullName>
    </submittedName>
</protein>
<reference evidence="7" key="1">
    <citation type="submission" date="2021-04" db="EMBL/GenBank/DDBJ databases">
        <title>Genome sequence of Woronichinia naegeliana from Washington state freshwater lake bloom.</title>
        <authorList>
            <person name="Dreher T.W."/>
        </authorList>
    </citation>
    <scope>NUCLEOTIDE SEQUENCE</scope>
    <source>
        <strain evidence="7">WA131</strain>
    </source>
</reference>
<evidence type="ECO:0000256" key="4">
    <source>
        <dbReference type="ARBA" id="ARBA00023136"/>
    </source>
</evidence>
<feature type="transmembrane region" description="Helical" evidence="5">
    <location>
        <begin position="20"/>
        <end position="38"/>
    </location>
</feature>
<keyword evidence="2 5" id="KW-0812">Transmembrane</keyword>
<dbReference type="GO" id="GO:0016020">
    <property type="term" value="C:membrane"/>
    <property type="evidence" value="ECO:0007669"/>
    <property type="project" value="UniProtKB-SubCell"/>
</dbReference>
<accession>A0A977L128</accession>
<feature type="transmembrane region" description="Helical" evidence="5">
    <location>
        <begin position="118"/>
        <end position="138"/>
    </location>
</feature>
<gene>
    <name evidence="7" type="ORF">KA717_13105</name>
</gene>
<feature type="transmembrane region" description="Helical" evidence="5">
    <location>
        <begin position="169"/>
        <end position="189"/>
    </location>
</feature>
<feature type="transmembrane region" description="Helical" evidence="5">
    <location>
        <begin position="58"/>
        <end position="86"/>
    </location>
</feature>
<dbReference type="GO" id="GO:0004252">
    <property type="term" value="F:serine-type endopeptidase activity"/>
    <property type="evidence" value="ECO:0007669"/>
    <property type="project" value="InterPro"/>
</dbReference>
<feature type="domain" description="Peptidase S54 rhomboid" evidence="6">
    <location>
        <begin position="58"/>
        <end position="188"/>
    </location>
</feature>
<evidence type="ECO:0000313" key="7">
    <source>
        <dbReference type="EMBL" id="UXE63472.1"/>
    </source>
</evidence>
<dbReference type="GO" id="GO:0006508">
    <property type="term" value="P:proteolysis"/>
    <property type="evidence" value="ECO:0007669"/>
    <property type="project" value="UniProtKB-KW"/>
</dbReference>
<dbReference type="InterPro" id="IPR035952">
    <property type="entry name" value="Rhomboid-like_sf"/>
</dbReference>
<dbReference type="SUPFAM" id="SSF144091">
    <property type="entry name" value="Rhomboid-like"/>
    <property type="match status" value="1"/>
</dbReference>
<dbReference type="KEGG" id="wna:KA717_13105"/>
<evidence type="ECO:0000256" key="2">
    <source>
        <dbReference type="ARBA" id="ARBA00022692"/>
    </source>
</evidence>
<name>A0A977L128_9CYAN</name>
<keyword evidence="4 5" id="KW-0472">Membrane</keyword>
<dbReference type="Gene3D" id="1.20.1540.10">
    <property type="entry name" value="Rhomboid-like"/>
    <property type="match status" value="1"/>
</dbReference>
<proteinExistence type="predicted"/>
<sequence>MSNQKKSSLSQSIKAQVQILGTLVAVFWILEILDTFVFNHQLDQYGIVPHSLIGLRGILFAPFLHGGFGHLMANTVPFIILGWLVMLQEVSDFWIVTAVTMIVGGLGVWIFAPSNTVHIGASSLIFGYLGFLLLRGYFQRNLASIFLSLLVGFLYGGLIWGVFPHQPGVSWQGHLFGFVGGVLAAKLIANEKRYYS</sequence>
<dbReference type="Proteomes" id="UP001065613">
    <property type="component" value="Chromosome"/>
</dbReference>
<dbReference type="InterPro" id="IPR022764">
    <property type="entry name" value="Peptidase_S54_rhomboid_dom"/>
</dbReference>
<evidence type="ECO:0000256" key="5">
    <source>
        <dbReference type="SAM" id="Phobius"/>
    </source>
</evidence>
<feature type="transmembrane region" description="Helical" evidence="5">
    <location>
        <begin position="93"/>
        <end position="112"/>
    </location>
</feature>
<keyword evidence="7" id="KW-0378">Hydrolase</keyword>
<evidence type="ECO:0000259" key="6">
    <source>
        <dbReference type="Pfam" id="PF01694"/>
    </source>
</evidence>
<dbReference type="EMBL" id="CP073041">
    <property type="protein sequence ID" value="UXE63472.1"/>
    <property type="molecule type" value="Genomic_DNA"/>
</dbReference>
<keyword evidence="3 5" id="KW-1133">Transmembrane helix</keyword>
<dbReference type="Pfam" id="PF01694">
    <property type="entry name" value="Rhomboid"/>
    <property type="match status" value="1"/>
</dbReference>
<keyword evidence="7" id="KW-0645">Protease</keyword>
<evidence type="ECO:0000256" key="1">
    <source>
        <dbReference type="ARBA" id="ARBA00004141"/>
    </source>
</evidence>
<evidence type="ECO:0000256" key="3">
    <source>
        <dbReference type="ARBA" id="ARBA00022989"/>
    </source>
</evidence>
<comment type="subcellular location">
    <subcellularLocation>
        <location evidence="1">Membrane</location>
        <topology evidence="1">Multi-pass membrane protein</topology>
    </subcellularLocation>
</comment>